<dbReference type="PANTHER" id="PTHR12110:SF48">
    <property type="entry name" value="BLL3656 PROTEIN"/>
    <property type="match status" value="1"/>
</dbReference>
<dbReference type="InterPro" id="IPR050312">
    <property type="entry name" value="IolE/XylAMocC-like"/>
</dbReference>
<organism evidence="2 3">
    <name type="scientific">Novosphingobium aerophilum</name>
    <dbReference type="NCBI Taxonomy" id="2839843"/>
    <lineage>
        <taxon>Bacteria</taxon>
        <taxon>Pseudomonadati</taxon>
        <taxon>Pseudomonadota</taxon>
        <taxon>Alphaproteobacteria</taxon>
        <taxon>Sphingomonadales</taxon>
        <taxon>Sphingomonadaceae</taxon>
        <taxon>Novosphingobium</taxon>
    </lineage>
</organism>
<dbReference type="SUPFAM" id="SSF51658">
    <property type="entry name" value="Xylose isomerase-like"/>
    <property type="match status" value="1"/>
</dbReference>
<gene>
    <name evidence="2" type="ORF">H7F49_00930</name>
</gene>
<dbReference type="Proteomes" id="UP000520156">
    <property type="component" value="Unassembled WGS sequence"/>
</dbReference>
<keyword evidence="2" id="KW-0413">Isomerase</keyword>
<comment type="caution">
    <text evidence="2">The sequence shown here is derived from an EMBL/GenBank/DDBJ whole genome shotgun (WGS) entry which is preliminary data.</text>
</comment>
<accession>A0A7X1F519</accession>
<sequence length="269" mass="27792">MTRRLALDHITVPDAGPVALVELAAATGCAGIGLFLHPMEVLPLMPAFELIGSAPARRELRAALRDRGVTLDLAYPFTLASRTELAGLLPTLDCAAELEAEAINVLVYDRDPARRADHFAGLCDLARARGLNVAVEFFPASQVPSLAAAIDLVAPVDRPGEVGINVDLLHLMRSHTTLAQLAAAPAGTVLYAQVADGPIAAPSDPAGEARGARRLVGDGVFDVAGFVAALPSDCPIGVEIPRDALVGQEPALTRAKAAVASLRGALGEG</sequence>
<dbReference type="AlphaFoldDB" id="A0A7X1F519"/>
<proteinExistence type="predicted"/>
<dbReference type="EMBL" id="JACLAU010000001">
    <property type="protein sequence ID" value="MBC2650264.1"/>
    <property type="molecule type" value="Genomic_DNA"/>
</dbReference>
<evidence type="ECO:0000313" key="3">
    <source>
        <dbReference type="Proteomes" id="UP000520156"/>
    </source>
</evidence>
<dbReference type="InterPro" id="IPR036237">
    <property type="entry name" value="Xyl_isomerase-like_sf"/>
</dbReference>
<evidence type="ECO:0000313" key="2">
    <source>
        <dbReference type="EMBL" id="MBC2650264.1"/>
    </source>
</evidence>
<dbReference type="InterPro" id="IPR013022">
    <property type="entry name" value="Xyl_isomerase-like_TIM-brl"/>
</dbReference>
<protein>
    <submittedName>
        <fullName evidence="2">Sugar phosphate isomerase/epimerase</fullName>
    </submittedName>
</protein>
<dbReference type="Gene3D" id="3.20.20.150">
    <property type="entry name" value="Divalent-metal-dependent TIM barrel enzymes"/>
    <property type="match status" value="1"/>
</dbReference>
<name>A0A7X1F519_9SPHN</name>
<evidence type="ECO:0000259" key="1">
    <source>
        <dbReference type="Pfam" id="PF01261"/>
    </source>
</evidence>
<reference evidence="2 3" key="1">
    <citation type="submission" date="2020-08" db="EMBL/GenBank/DDBJ databases">
        <title>The genome sequence of Novosphingobium flavum 4Y4.</title>
        <authorList>
            <person name="Liu Y."/>
        </authorList>
    </citation>
    <scope>NUCLEOTIDE SEQUENCE [LARGE SCALE GENOMIC DNA]</scope>
    <source>
        <strain evidence="2 3">4Y4</strain>
    </source>
</reference>
<keyword evidence="3" id="KW-1185">Reference proteome</keyword>
<dbReference type="Pfam" id="PF01261">
    <property type="entry name" value="AP_endonuc_2"/>
    <property type="match status" value="1"/>
</dbReference>
<feature type="domain" description="Xylose isomerase-like TIM barrel" evidence="1">
    <location>
        <begin position="21"/>
        <end position="258"/>
    </location>
</feature>
<dbReference type="GO" id="GO:0016853">
    <property type="term" value="F:isomerase activity"/>
    <property type="evidence" value="ECO:0007669"/>
    <property type="project" value="UniProtKB-KW"/>
</dbReference>
<dbReference type="RefSeq" id="WP_185681677.1">
    <property type="nucleotide sequence ID" value="NZ_JACLAU010000001.1"/>
</dbReference>
<dbReference type="PANTHER" id="PTHR12110">
    <property type="entry name" value="HYDROXYPYRUVATE ISOMERASE"/>
    <property type="match status" value="1"/>
</dbReference>